<comment type="caution">
    <text evidence="2">The sequence shown here is derived from an EMBL/GenBank/DDBJ whole genome shotgun (WGS) entry which is preliminary data.</text>
</comment>
<evidence type="ECO:0000313" key="2">
    <source>
        <dbReference type="EMBL" id="GIE25280.1"/>
    </source>
</evidence>
<organism evidence="2 3">
    <name type="scientific">Winogradskya humida</name>
    <dbReference type="NCBI Taxonomy" id="113566"/>
    <lineage>
        <taxon>Bacteria</taxon>
        <taxon>Bacillati</taxon>
        <taxon>Actinomycetota</taxon>
        <taxon>Actinomycetes</taxon>
        <taxon>Micromonosporales</taxon>
        <taxon>Micromonosporaceae</taxon>
        <taxon>Winogradskya</taxon>
    </lineage>
</organism>
<dbReference type="SUPFAM" id="SSF53167">
    <property type="entry name" value="Purine and uridine phosphorylases"/>
    <property type="match status" value="1"/>
</dbReference>
<accession>A0ABQ4A355</accession>
<evidence type="ECO:0000259" key="1">
    <source>
        <dbReference type="Pfam" id="PF01048"/>
    </source>
</evidence>
<sequence length="505" mass="54127">MYFAENAPTLTSLVPKLHKLEDTTASLEVYLGGWAASAPQGAGTVGKLPRRLVMTALSVRESEALTYTYFSRFVEPVPSAGPVENVIRRVISLGYTQHYLSFADGDIPTGIDGLAYFDANLARDFPFIDLPVLEATLRLVGLEVTGDPGERAPSDDWHRFLGLRGTGAHARLTQEFRVLIGGLALAVGEATPGISQFGLRSQVVSMIQRLADGVQMRAGGIEERLAQAIILMESFGARLQRNPRLAHAMEISARNRWEAQVDVLIVTATLVETRAVISAIEAVSSRSTRVYHVGIKSCWDLGSIAGANVHLVQTEMGSGGSSGSLLTVSEMIGYLHPGSVLVAGIAFGVPGVNRRIGDIVVSRQMVSYELQRVGGSSLKRKVVMRGDRASCSPRLLDRARTAAVTWQGANLHFGLMLSGEKLIDNSSFRDELVSLCGGEVVGGEMEGAGAYAAAHRLKTDWIVIKAISDWADGAKGVRKNRLQERAASHVAGFLAHLLQLGGMAG</sequence>
<reference evidence="2 3" key="1">
    <citation type="submission" date="2021-01" db="EMBL/GenBank/DDBJ databases">
        <title>Whole genome shotgun sequence of Actinoplanes humidus NBRC 14915.</title>
        <authorList>
            <person name="Komaki H."/>
            <person name="Tamura T."/>
        </authorList>
    </citation>
    <scope>NUCLEOTIDE SEQUENCE [LARGE SCALE GENOMIC DNA]</scope>
    <source>
        <strain evidence="2 3">NBRC 14915</strain>
    </source>
</reference>
<gene>
    <name evidence="2" type="ORF">Ahu01nite_083820</name>
</gene>
<evidence type="ECO:0000313" key="3">
    <source>
        <dbReference type="Proteomes" id="UP000603200"/>
    </source>
</evidence>
<dbReference type="PANTHER" id="PTHR46832">
    <property type="entry name" value="5'-METHYLTHIOADENOSINE/S-ADENOSYLHOMOCYSTEINE NUCLEOSIDASE"/>
    <property type="match status" value="1"/>
</dbReference>
<protein>
    <recommendedName>
        <fullName evidence="1">Nucleoside phosphorylase domain-containing protein</fullName>
    </recommendedName>
</protein>
<dbReference type="PANTHER" id="PTHR46832:SF1">
    <property type="entry name" value="5'-METHYLTHIOADENOSINE_S-ADENOSYLHOMOCYSTEINE NUCLEOSIDASE"/>
    <property type="match status" value="1"/>
</dbReference>
<dbReference type="InterPro" id="IPR035994">
    <property type="entry name" value="Nucleoside_phosphorylase_sf"/>
</dbReference>
<dbReference type="Pfam" id="PF01048">
    <property type="entry name" value="PNP_UDP_1"/>
    <property type="match status" value="1"/>
</dbReference>
<name>A0ABQ4A355_9ACTN</name>
<dbReference type="EMBL" id="BOMN01000117">
    <property type="protein sequence ID" value="GIE25280.1"/>
    <property type="molecule type" value="Genomic_DNA"/>
</dbReference>
<proteinExistence type="predicted"/>
<dbReference type="Gene3D" id="3.40.50.1580">
    <property type="entry name" value="Nucleoside phosphorylase domain"/>
    <property type="match status" value="1"/>
</dbReference>
<dbReference type="Proteomes" id="UP000603200">
    <property type="component" value="Unassembled WGS sequence"/>
</dbReference>
<keyword evidence="3" id="KW-1185">Reference proteome</keyword>
<feature type="domain" description="Nucleoside phosphorylase" evidence="1">
    <location>
        <begin position="302"/>
        <end position="496"/>
    </location>
</feature>
<dbReference type="InterPro" id="IPR000845">
    <property type="entry name" value="Nucleoside_phosphorylase_d"/>
</dbReference>